<feature type="non-terminal residue" evidence="1">
    <location>
        <position position="1"/>
    </location>
</feature>
<dbReference type="Proteomes" id="UP000324897">
    <property type="component" value="Unassembled WGS sequence"/>
</dbReference>
<dbReference type="Gramene" id="TVT98682">
    <property type="protein sequence ID" value="TVT98682"/>
    <property type="gene ID" value="EJB05_55997"/>
</dbReference>
<reference evidence="1 2" key="1">
    <citation type="journal article" date="2019" name="Sci. Rep.">
        <title>A high-quality genome of Eragrostis curvula grass provides insights into Poaceae evolution and supports new strategies to enhance forage quality.</title>
        <authorList>
            <person name="Carballo J."/>
            <person name="Santos B.A.C.M."/>
            <person name="Zappacosta D."/>
            <person name="Garbus I."/>
            <person name="Selva J.P."/>
            <person name="Gallo C.A."/>
            <person name="Diaz A."/>
            <person name="Albertini E."/>
            <person name="Caccamo M."/>
            <person name="Echenique V."/>
        </authorList>
    </citation>
    <scope>NUCLEOTIDE SEQUENCE [LARGE SCALE GENOMIC DNA]</scope>
    <source>
        <strain evidence="2">cv. Victoria</strain>
        <tissue evidence="1">Leaf</tissue>
    </source>
</reference>
<sequence length="93" mass="11045">MLHPNIQDIIQQLPSYNGESFNARAYIDWELKVENKFDDHDLSEEEKIYIASSNNNDLVEHPSKEVEEKGTMEMMKRQLERYLEAWRAGKKCK</sequence>
<dbReference type="OrthoDB" id="1731207at2759"/>
<organism evidence="1 2">
    <name type="scientific">Eragrostis curvula</name>
    <name type="common">weeping love grass</name>
    <dbReference type="NCBI Taxonomy" id="38414"/>
    <lineage>
        <taxon>Eukaryota</taxon>
        <taxon>Viridiplantae</taxon>
        <taxon>Streptophyta</taxon>
        <taxon>Embryophyta</taxon>
        <taxon>Tracheophyta</taxon>
        <taxon>Spermatophyta</taxon>
        <taxon>Magnoliopsida</taxon>
        <taxon>Liliopsida</taxon>
        <taxon>Poales</taxon>
        <taxon>Poaceae</taxon>
        <taxon>PACMAD clade</taxon>
        <taxon>Chloridoideae</taxon>
        <taxon>Eragrostideae</taxon>
        <taxon>Eragrostidinae</taxon>
        <taxon>Eragrostis</taxon>
    </lineage>
</organism>
<proteinExistence type="predicted"/>
<dbReference type="EMBL" id="RWGY01000821">
    <property type="protein sequence ID" value="TVT98682.1"/>
    <property type="molecule type" value="Genomic_DNA"/>
</dbReference>
<evidence type="ECO:0000313" key="2">
    <source>
        <dbReference type="Proteomes" id="UP000324897"/>
    </source>
</evidence>
<evidence type="ECO:0000313" key="1">
    <source>
        <dbReference type="EMBL" id="TVT98682.1"/>
    </source>
</evidence>
<comment type="caution">
    <text evidence="1">The sequence shown here is derived from an EMBL/GenBank/DDBJ whole genome shotgun (WGS) entry which is preliminary data.</text>
</comment>
<name>A0A5J9SIA9_9POAL</name>
<dbReference type="AlphaFoldDB" id="A0A5J9SIA9"/>
<keyword evidence="2" id="KW-1185">Reference proteome</keyword>
<protein>
    <submittedName>
        <fullName evidence="1">Uncharacterized protein</fullName>
    </submittedName>
</protein>
<gene>
    <name evidence="1" type="ORF">EJB05_55997</name>
</gene>
<accession>A0A5J9SIA9</accession>